<dbReference type="PANTHER" id="PTHR43087:SF1">
    <property type="entry name" value="LAO_AO TRANSPORT SYSTEM ATPASE"/>
    <property type="match status" value="1"/>
</dbReference>
<dbReference type="PANTHER" id="PTHR43087">
    <property type="entry name" value="LYSINE/ARGININE/ORNITHINE TRANSPORT SYSTEM KINASE"/>
    <property type="match status" value="1"/>
</dbReference>
<keyword evidence="7" id="KW-1185">Reference proteome</keyword>
<accession>A0A1H9F3V6</accession>
<keyword evidence="4" id="KW-0342">GTP-binding</keyword>
<protein>
    <submittedName>
        <fullName evidence="6">LAO/AO transport system kinase</fullName>
    </submittedName>
</protein>
<dbReference type="NCBIfam" id="TIGR00750">
    <property type="entry name" value="lao"/>
    <property type="match status" value="1"/>
</dbReference>
<dbReference type="Gene3D" id="3.40.50.300">
    <property type="entry name" value="P-loop containing nucleotide triphosphate hydrolases"/>
    <property type="match status" value="1"/>
</dbReference>
<dbReference type="RefSeq" id="WP_091178804.1">
    <property type="nucleotide sequence ID" value="NZ_FOFA01000003.1"/>
</dbReference>
<keyword evidence="3" id="KW-0378">Hydrolase</keyword>
<keyword evidence="5" id="KW-0143">Chaperone</keyword>
<keyword evidence="2" id="KW-0547">Nucleotide-binding</keyword>
<organism evidence="6 7">
    <name type="scientific">Microlunatus flavus</name>
    <dbReference type="NCBI Taxonomy" id="1036181"/>
    <lineage>
        <taxon>Bacteria</taxon>
        <taxon>Bacillati</taxon>
        <taxon>Actinomycetota</taxon>
        <taxon>Actinomycetes</taxon>
        <taxon>Propionibacteriales</taxon>
        <taxon>Propionibacteriaceae</taxon>
        <taxon>Microlunatus</taxon>
    </lineage>
</organism>
<dbReference type="OrthoDB" id="9778292at2"/>
<comment type="similarity">
    <text evidence="1">Belongs to the SIMIBI class G3E GTPase family. ArgK/MeaB subfamily.</text>
</comment>
<dbReference type="STRING" id="1036181.SAMN05421756_103140"/>
<dbReference type="InterPro" id="IPR027417">
    <property type="entry name" value="P-loop_NTPase"/>
</dbReference>
<evidence type="ECO:0000256" key="3">
    <source>
        <dbReference type="ARBA" id="ARBA00022801"/>
    </source>
</evidence>
<evidence type="ECO:0000256" key="5">
    <source>
        <dbReference type="ARBA" id="ARBA00023186"/>
    </source>
</evidence>
<dbReference type="AlphaFoldDB" id="A0A1H9F3V6"/>
<name>A0A1H9F3V6_9ACTN</name>
<keyword evidence="6" id="KW-0808">Transferase</keyword>
<dbReference type="GO" id="GO:0016301">
    <property type="term" value="F:kinase activity"/>
    <property type="evidence" value="ECO:0007669"/>
    <property type="project" value="UniProtKB-KW"/>
</dbReference>
<dbReference type="SUPFAM" id="SSF52540">
    <property type="entry name" value="P-loop containing nucleoside triphosphate hydrolases"/>
    <property type="match status" value="1"/>
</dbReference>
<evidence type="ECO:0000256" key="2">
    <source>
        <dbReference type="ARBA" id="ARBA00022741"/>
    </source>
</evidence>
<proteinExistence type="inferred from homology"/>
<dbReference type="GO" id="GO:0005525">
    <property type="term" value="F:GTP binding"/>
    <property type="evidence" value="ECO:0007669"/>
    <property type="project" value="UniProtKB-KW"/>
</dbReference>
<reference evidence="7" key="1">
    <citation type="submission" date="2016-10" db="EMBL/GenBank/DDBJ databases">
        <authorList>
            <person name="Varghese N."/>
            <person name="Submissions S."/>
        </authorList>
    </citation>
    <scope>NUCLEOTIDE SEQUENCE [LARGE SCALE GENOMIC DNA]</scope>
    <source>
        <strain evidence="7">CGMCC 4.6856</strain>
    </source>
</reference>
<evidence type="ECO:0000313" key="6">
    <source>
        <dbReference type="EMBL" id="SEQ32567.1"/>
    </source>
</evidence>
<dbReference type="Pfam" id="PF03308">
    <property type="entry name" value="MeaB"/>
    <property type="match status" value="1"/>
</dbReference>
<evidence type="ECO:0000256" key="1">
    <source>
        <dbReference type="ARBA" id="ARBA00009625"/>
    </source>
</evidence>
<gene>
    <name evidence="6" type="ORF">SAMN05421756_103140</name>
</gene>
<evidence type="ECO:0000256" key="4">
    <source>
        <dbReference type="ARBA" id="ARBA00023134"/>
    </source>
</evidence>
<sequence length="318" mass="32190">MVTVTDPDALVDGVRAGRPRAVGRAISLVEASSPLVPALVADLAPDTGRALVVGLTGAPGVGKSSAVGALVTALRRGGERVGVLAVDPTSPFSGGAVLGDRVRMQEHALDPGVHIRSMATRGDLGGLAVAVPAALRVLDAAGCTTTLVETVGVGQSEVAVAATADVTLVLLAPGAGDGVQLAKAGVLEVADVLVVTKADRDGASALAAELRAMVNHSQRAPDAWAPPVVLLSSSEGTGVEDVLAAVEAFVGRQRRTGGWATRRTRRARGEVEQLVLAQVRARAAHGRADLDRVAAEVAAGRLDPYAAAREVLDGSQPR</sequence>
<dbReference type="Proteomes" id="UP000198504">
    <property type="component" value="Unassembled WGS sequence"/>
</dbReference>
<dbReference type="Gene3D" id="1.20.5.170">
    <property type="match status" value="1"/>
</dbReference>
<keyword evidence="6" id="KW-0418">Kinase</keyword>
<evidence type="ECO:0000313" key="7">
    <source>
        <dbReference type="Proteomes" id="UP000198504"/>
    </source>
</evidence>
<dbReference type="EMBL" id="FOFA01000003">
    <property type="protein sequence ID" value="SEQ32567.1"/>
    <property type="molecule type" value="Genomic_DNA"/>
</dbReference>
<dbReference type="InterPro" id="IPR005129">
    <property type="entry name" value="GTPase_ArgK"/>
</dbReference>
<dbReference type="CDD" id="cd03114">
    <property type="entry name" value="MMAA-like"/>
    <property type="match status" value="1"/>
</dbReference>
<dbReference type="GO" id="GO:0003924">
    <property type="term" value="F:GTPase activity"/>
    <property type="evidence" value="ECO:0007669"/>
    <property type="project" value="InterPro"/>
</dbReference>
<dbReference type="InterPro" id="IPR052040">
    <property type="entry name" value="GTPase/Isobutyryl-CoA_mutase"/>
</dbReference>